<dbReference type="PROSITE" id="PS01124">
    <property type="entry name" value="HTH_ARAC_FAMILY_2"/>
    <property type="match status" value="1"/>
</dbReference>
<dbReference type="Pfam" id="PF12833">
    <property type="entry name" value="HTH_18"/>
    <property type="match status" value="1"/>
</dbReference>
<dbReference type="Gene3D" id="1.10.10.60">
    <property type="entry name" value="Homeodomain-like"/>
    <property type="match status" value="2"/>
</dbReference>
<dbReference type="InterPro" id="IPR018062">
    <property type="entry name" value="HTH_AraC-typ_CS"/>
</dbReference>
<dbReference type="GO" id="GO:0043565">
    <property type="term" value="F:sequence-specific DNA binding"/>
    <property type="evidence" value="ECO:0007669"/>
    <property type="project" value="InterPro"/>
</dbReference>
<proteinExistence type="predicted"/>
<evidence type="ECO:0000313" key="6">
    <source>
        <dbReference type="Proteomes" id="UP001148482"/>
    </source>
</evidence>
<evidence type="ECO:0000259" key="4">
    <source>
        <dbReference type="PROSITE" id="PS01124"/>
    </source>
</evidence>
<organism evidence="5 6">
    <name type="scientific">Salinimicrobium profundisediminis</name>
    <dbReference type="NCBI Taxonomy" id="2994553"/>
    <lineage>
        <taxon>Bacteria</taxon>
        <taxon>Pseudomonadati</taxon>
        <taxon>Bacteroidota</taxon>
        <taxon>Flavobacteriia</taxon>
        <taxon>Flavobacteriales</taxon>
        <taxon>Flavobacteriaceae</taxon>
        <taxon>Salinimicrobium</taxon>
    </lineage>
</organism>
<dbReference type="SMART" id="SM00342">
    <property type="entry name" value="HTH_ARAC"/>
    <property type="match status" value="1"/>
</dbReference>
<sequence>MNINVKPELEKIEPAFGSSILYRTYNKNHQNRKHTFWHYHPEIELVYVNKGSGKRQIGSHISYYRDGDLMLIGSNLPHCGFTDGLTGNENETVIQMKPDFLGNSFFELPEMKNIKALFEKATMGIVYYGESKKDIGEKMESLENKPPFQRLLGLLEILHLMENSTEYSVLNAKGFLLETELQDNHRINNIFNFVKEEFQRPIGLEEVAGKVSMTVPAFCRYFKKITGKTFTQFVNEYRLVHAAKLLHEKQVSITEVCFESGFNNFSHFNKQFKKFTGKSPSHYRNELKVVLT</sequence>
<dbReference type="Proteomes" id="UP001148482">
    <property type="component" value="Unassembled WGS sequence"/>
</dbReference>
<dbReference type="InterPro" id="IPR018060">
    <property type="entry name" value="HTH_AraC"/>
</dbReference>
<dbReference type="PROSITE" id="PS00041">
    <property type="entry name" value="HTH_ARAC_FAMILY_1"/>
    <property type="match status" value="1"/>
</dbReference>
<gene>
    <name evidence="5" type="ORF">OQ279_04450</name>
</gene>
<keyword evidence="2" id="KW-0238">DNA-binding</keyword>
<dbReference type="PANTHER" id="PTHR43280">
    <property type="entry name" value="ARAC-FAMILY TRANSCRIPTIONAL REGULATOR"/>
    <property type="match status" value="1"/>
</dbReference>
<accession>A0A9X3CVN8</accession>
<dbReference type="InterPro" id="IPR014710">
    <property type="entry name" value="RmlC-like_jellyroll"/>
</dbReference>
<dbReference type="PANTHER" id="PTHR43280:SF27">
    <property type="entry name" value="TRANSCRIPTIONAL REGULATOR MTLR"/>
    <property type="match status" value="1"/>
</dbReference>
<evidence type="ECO:0000256" key="3">
    <source>
        <dbReference type="ARBA" id="ARBA00023163"/>
    </source>
</evidence>
<keyword evidence="6" id="KW-1185">Reference proteome</keyword>
<dbReference type="RefSeq" id="WP_266068612.1">
    <property type="nucleotide sequence ID" value="NZ_JAPJDA010000005.1"/>
</dbReference>
<reference evidence="5" key="1">
    <citation type="submission" date="2022-11" db="EMBL/GenBank/DDBJ databases">
        <title>Salinimicrobium profundisediminis sp. nov., isolated from deep-sea sediment of the Mariana Trench.</title>
        <authorList>
            <person name="Fu H."/>
        </authorList>
    </citation>
    <scope>NUCLEOTIDE SEQUENCE</scope>
    <source>
        <strain evidence="5">MT39</strain>
    </source>
</reference>
<dbReference type="InterPro" id="IPR009057">
    <property type="entry name" value="Homeodomain-like_sf"/>
</dbReference>
<evidence type="ECO:0000256" key="2">
    <source>
        <dbReference type="ARBA" id="ARBA00023125"/>
    </source>
</evidence>
<keyword evidence="3" id="KW-0804">Transcription</keyword>
<dbReference type="AlphaFoldDB" id="A0A9X3CVN8"/>
<feature type="domain" description="HTH araC/xylS-type" evidence="4">
    <location>
        <begin position="188"/>
        <end position="286"/>
    </location>
</feature>
<dbReference type="SUPFAM" id="SSF51182">
    <property type="entry name" value="RmlC-like cupins"/>
    <property type="match status" value="1"/>
</dbReference>
<dbReference type="EMBL" id="JAPJDA010000005">
    <property type="protein sequence ID" value="MCX2837393.1"/>
    <property type="molecule type" value="Genomic_DNA"/>
</dbReference>
<evidence type="ECO:0000256" key="1">
    <source>
        <dbReference type="ARBA" id="ARBA00023015"/>
    </source>
</evidence>
<name>A0A9X3CVN8_9FLAO</name>
<evidence type="ECO:0000313" key="5">
    <source>
        <dbReference type="EMBL" id="MCX2837393.1"/>
    </source>
</evidence>
<dbReference type="SUPFAM" id="SSF46689">
    <property type="entry name" value="Homeodomain-like"/>
    <property type="match status" value="2"/>
</dbReference>
<dbReference type="Gene3D" id="2.60.120.10">
    <property type="entry name" value="Jelly Rolls"/>
    <property type="match status" value="1"/>
</dbReference>
<dbReference type="InterPro" id="IPR011051">
    <property type="entry name" value="RmlC_Cupin_sf"/>
</dbReference>
<comment type="caution">
    <text evidence="5">The sequence shown here is derived from an EMBL/GenBank/DDBJ whole genome shotgun (WGS) entry which is preliminary data.</text>
</comment>
<keyword evidence="1" id="KW-0805">Transcription regulation</keyword>
<dbReference type="GO" id="GO:0003700">
    <property type="term" value="F:DNA-binding transcription factor activity"/>
    <property type="evidence" value="ECO:0007669"/>
    <property type="project" value="InterPro"/>
</dbReference>
<dbReference type="InterPro" id="IPR020449">
    <property type="entry name" value="Tscrpt_reg_AraC-type_HTH"/>
</dbReference>
<dbReference type="PRINTS" id="PR00032">
    <property type="entry name" value="HTHARAC"/>
</dbReference>
<protein>
    <submittedName>
        <fullName evidence="5">AraC family transcriptional regulator</fullName>
    </submittedName>
</protein>